<accession>B6FZM0</accession>
<keyword evidence="1" id="KW-0812">Transmembrane</keyword>
<comment type="caution">
    <text evidence="2">The sequence shown here is derived from an EMBL/GenBank/DDBJ whole genome shotgun (WGS) entry which is preliminary data.</text>
</comment>
<feature type="non-terminal residue" evidence="2">
    <location>
        <position position="160"/>
    </location>
</feature>
<name>B6FZM0_PEPHT</name>
<dbReference type="AlphaFoldDB" id="B6FZM0"/>
<dbReference type="HOGENOM" id="CLU_1655789_0_0_9"/>
<dbReference type="STRING" id="500633.CLOHIR_01324"/>
<keyword evidence="3" id="KW-1185">Reference proteome</keyword>
<feature type="transmembrane region" description="Helical" evidence="1">
    <location>
        <begin position="47"/>
        <end position="68"/>
    </location>
</feature>
<reference evidence="2 3" key="1">
    <citation type="submission" date="2008-09" db="EMBL/GenBank/DDBJ databases">
        <authorList>
            <person name="Fulton L."/>
            <person name="Clifton S."/>
            <person name="Fulton B."/>
            <person name="Xu J."/>
            <person name="Minx P."/>
            <person name="Pepin K.H."/>
            <person name="Johnson M."/>
            <person name="Thiruvilangam P."/>
            <person name="Bhonagiri V."/>
            <person name="Nash W.E."/>
            <person name="Mardis E.R."/>
            <person name="Wilson R.K."/>
        </authorList>
    </citation>
    <scope>NUCLEOTIDE SEQUENCE [LARGE SCALE GENOMIC DNA]</scope>
    <source>
        <strain evidence="2 3">DSM 13275</strain>
    </source>
</reference>
<keyword evidence="1" id="KW-1133">Transmembrane helix</keyword>
<dbReference type="Proteomes" id="UP000003178">
    <property type="component" value="Unassembled WGS sequence"/>
</dbReference>
<gene>
    <name evidence="2" type="ORF">CLOHIR_01324</name>
</gene>
<evidence type="ECO:0000313" key="3">
    <source>
        <dbReference type="Proteomes" id="UP000003178"/>
    </source>
</evidence>
<keyword evidence="1" id="KW-0472">Membrane</keyword>
<evidence type="ECO:0000313" key="2">
    <source>
        <dbReference type="EMBL" id="EEA85055.1"/>
    </source>
</evidence>
<reference evidence="2 3" key="2">
    <citation type="submission" date="2008-10" db="EMBL/GenBank/DDBJ databases">
        <title>Draft genome sequence of Clostridium hiranonis (DSM 13275).</title>
        <authorList>
            <person name="Sudarsanam P."/>
            <person name="Ley R."/>
            <person name="Guruge J."/>
            <person name="Turnbaugh P.J."/>
            <person name="Mahowald M."/>
            <person name="Liep D."/>
            <person name="Gordon J."/>
        </authorList>
    </citation>
    <scope>NUCLEOTIDE SEQUENCE [LARGE SCALE GENOMIC DNA]</scope>
    <source>
        <strain evidence="2 3">DSM 13275</strain>
    </source>
</reference>
<feature type="transmembrane region" description="Helical" evidence="1">
    <location>
        <begin position="21"/>
        <end position="41"/>
    </location>
</feature>
<sequence length="160" mass="18743">MKKYNIDENTEELKYKRGRCLFALSIVLGFVGIVLLIVGIFVQNTKYGTPLSVVGAIVSMTLAFFLMYKSYSDMMAYESLKMEREYDKHELYKLKSVCKYEVKSKLLGAGFSEENEYLKKKKFSYLKDSITYYFRMVDTAKVFGSVERYIKEFELMDREG</sequence>
<organism evidence="2 3">
    <name type="scientific">Peptacetobacter hiranonis (strain DSM 13275 / JCM 10541 / KCTC 15199 / TO-931)</name>
    <name type="common">Clostridium hiranonis</name>
    <dbReference type="NCBI Taxonomy" id="500633"/>
    <lineage>
        <taxon>Bacteria</taxon>
        <taxon>Bacillati</taxon>
        <taxon>Bacillota</taxon>
        <taxon>Clostridia</taxon>
        <taxon>Peptostreptococcales</taxon>
        <taxon>Peptostreptococcaceae</taxon>
        <taxon>Peptacetobacter</taxon>
    </lineage>
</organism>
<dbReference type="RefSeq" id="WP_006440245.1">
    <property type="nucleotide sequence ID" value="NZ_DS995356.1"/>
</dbReference>
<dbReference type="EMBL" id="ABWP01000057">
    <property type="protein sequence ID" value="EEA85055.1"/>
    <property type="molecule type" value="Genomic_DNA"/>
</dbReference>
<proteinExistence type="predicted"/>
<protein>
    <submittedName>
        <fullName evidence="2">Uncharacterized protein</fullName>
    </submittedName>
</protein>
<evidence type="ECO:0000256" key="1">
    <source>
        <dbReference type="SAM" id="Phobius"/>
    </source>
</evidence>